<feature type="transmembrane region" description="Helical" evidence="13">
    <location>
        <begin position="12"/>
        <end position="34"/>
    </location>
</feature>
<evidence type="ECO:0000256" key="12">
    <source>
        <dbReference type="PIRSR" id="PIRSR006247-1"/>
    </source>
</evidence>
<feature type="binding site" evidence="12">
    <location>
        <position position="115"/>
    </location>
    <ligand>
        <name>K(+)</name>
        <dbReference type="ChEBI" id="CHEBI:29103"/>
    </ligand>
</feature>
<keyword evidence="9 13" id="KW-1133">Transmembrane helix</keyword>
<evidence type="ECO:0000256" key="6">
    <source>
        <dbReference type="ARBA" id="ARBA00022538"/>
    </source>
</evidence>
<accession>A0A8J7W7D3</accession>
<feature type="transmembrane region" description="Helical" evidence="13">
    <location>
        <begin position="459"/>
        <end position="484"/>
    </location>
</feature>
<feature type="binding site" evidence="12">
    <location>
        <position position="114"/>
    </location>
    <ligand>
        <name>K(+)</name>
        <dbReference type="ChEBI" id="CHEBI:29103"/>
    </ligand>
</feature>
<dbReference type="Pfam" id="PF02386">
    <property type="entry name" value="TrkH"/>
    <property type="match status" value="1"/>
</dbReference>
<dbReference type="RefSeq" id="WP_227020360.1">
    <property type="nucleotide sequence ID" value="NZ_JAGSND010000023.1"/>
</dbReference>
<comment type="caution">
    <text evidence="14">The sequence shown here is derived from an EMBL/GenBank/DDBJ whole genome shotgun (WGS) entry which is preliminary data.</text>
</comment>
<feature type="transmembrane region" description="Helical" evidence="13">
    <location>
        <begin position="278"/>
        <end position="295"/>
    </location>
</feature>
<keyword evidence="7 13" id="KW-0812">Transmembrane</keyword>
<evidence type="ECO:0000256" key="4">
    <source>
        <dbReference type="ARBA" id="ARBA00022475"/>
    </source>
</evidence>
<protein>
    <submittedName>
        <fullName evidence="14">TrkH family potassium uptake protein</fullName>
    </submittedName>
</protein>
<feature type="binding site" evidence="12">
    <location>
        <position position="319"/>
    </location>
    <ligand>
        <name>K(+)</name>
        <dbReference type="ChEBI" id="CHEBI:29103"/>
    </ligand>
</feature>
<evidence type="ECO:0000256" key="10">
    <source>
        <dbReference type="ARBA" id="ARBA00023065"/>
    </source>
</evidence>
<dbReference type="GO" id="GO:0015379">
    <property type="term" value="F:potassium:chloride symporter activity"/>
    <property type="evidence" value="ECO:0007669"/>
    <property type="project" value="InterPro"/>
</dbReference>
<feature type="transmembrane region" description="Helical" evidence="13">
    <location>
        <begin position="238"/>
        <end position="257"/>
    </location>
</feature>
<evidence type="ECO:0000256" key="9">
    <source>
        <dbReference type="ARBA" id="ARBA00022989"/>
    </source>
</evidence>
<dbReference type="EMBL" id="JAGSND010000023">
    <property type="protein sequence ID" value="MBR0600245.1"/>
    <property type="molecule type" value="Genomic_DNA"/>
</dbReference>
<feature type="transmembrane region" description="Helical" evidence="13">
    <location>
        <begin position="424"/>
        <end position="447"/>
    </location>
</feature>
<evidence type="ECO:0000256" key="3">
    <source>
        <dbReference type="ARBA" id="ARBA00022448"/>
    </source>
</evidence>
<keyword evidence="12" id="KW-0479">Metal-binding</keyword>
<feature type="transmembrane region" description="Helical" evidence="13">
    <location>
        <begin position="40"/>
        <end position="61"/>
    </location>
</feature>
<keyword evidence="6" id="KW-0633">Potassium transport</keyword>
<feature type="transmembrane region" description="Helical" evidence="13">
    <location>
        <begin position="73"/>
        <end position="94"/>
    </location>
</feature>
<organism evidence="14 15">
    <name type="scientific">Sinanaerobacter chloroacetimidivorans</name>
    <dbReference type="NCBI Taxonomy" id="2818044"/>
    <lineage>
        <taxon>Bacteria</taxon>
        <taxon>Bacillati</taxon>
        <taxon>Bacillota</taxon>
        <taxon>Clostridia</taxon>
        <taxon>Peptostreptococcales</taxon>
        <taxon>Anaerovoracaceae</taxon>
        <taxon>Sinanaerobacter</taxon>
    </lineage>
</organism>
<dbReference type="AlphaFoldDB" id="A0A8J7W7D3"/>
<dbReference type="GO" id="GO:0005886">
    <property type="term" value="C:plasma membrane"/>
    <property type="evidence" value="ECO:0007669"/>
    <property type="project" value="UniProtKB-SubCell"/>
</dbReference>
<feature type="binding site" evidence="12">
    <location>
        <position position="436"/>
    </location>
    <ligand>
        <name>K(+)</name>
        <dbReference type="ChEBI" id="CHEBI:29103"/>
    </ligand>
</feature>
<gene>
    <name evidence="14" type="ORF">KCX82_20450</name>
</gene>
<dbReference type="PANTHER" id="PTHR32024">
    <property type="entry name" value="TRK SYSTEM POTASSIUM UPTAKE PROTEIN TRKG-RELATED"/>
    <property type="match status" value="1"/>
</dbReference>
<comment type="similarity">
    <text evidence="2">Belongs to the TrkH potassium transport family.</text>
</comment>
<proteinExistence type="inferred from homology"/>
<feature type="transmembrane region" description="Helical" evidence="13">
    <location>
        <begin position="398"/>
        <end position="418"/>
    </location>
</feature>
<dbReference type="InterPro" id="IPR004772">
    <property type="entry name" value="TrkH"/>
</dbReference>
<keyword evidence="3" id="KW-0813">Transport</keyword>
<evidence type="ECO:0000313" key="14">
    <source>
        <dbReference type="EMBL" id="MBR0600245.1"/>
    </source>
</evidence>
<evidence type="ECO:0000256" key="8">
    <source>
        <dbReference type="ARBA" id="ARBA00022958"/>
    </source>
</evidence>
<feature type="binding site" evidence="12">
    <location>
        <position position="223"/>
    </location>
    <ligand>
        <name>K(+)</name>
        <dbReference type="ChEBI" id="CHEBI:29103"/>
    </ligand>
</feature>
<feature type="transmembrane region" description="Helical" evidence="13">
    <location>
        <begin position="186"/>
        <end position="210"/>
    </location>
</feature>
<dbReference type="InterPro" id="IPR003445">
    <property type="entry name" value="Cat_transpt"/>
</dbReference>
<reference evidence="14" key="2">
    <citation type="submission" date="2021-04" db="EMBL/GenBank/DDBJ databases">
        <authorList>
            <person name="Liu J."/>
        </authorList>
    </citation>
    <scope>NUCLEOTIDE SEQUENCE</scope>
    <source>
        <strain evidence="14">BAD-6</strain>
    </source>
</reference>
<comment type="subcellular location">
    <subcellularLocation>
        <location evidence="1">Cell inner membrane</location>
        <topology evidence="1">Multi-pass membrane protein</topology>
    </subcellularLocation>
</comment>
<keyword evidence="4" id="KW-1003">Cell membrane</keyword>
<reference evidence="14" key="1">
    <citation type="submission" date="2021-04" db="EMBL/GenBank/DDBJ databases">
        <title>Sinoanaerobacter chloroacetimidivorans sp. nov., an obligate anaerobic bacterium isolated from anaerobic sludge.</title>
        <authorList>
            <person name="Bao Y."/>
        </authorList>
    </citation>
    <scope>NUCLEOTIDE SEQUENCE</scope>
    <source>
        <strain evidence="14">BAD-6</strain>
    </source>
</reference>
<keyword evidence="5" id="KW-0997">Cell inner membrane</keyword>
<keyword evidence="11 13" id="KW-0472">Membrane</keyword>
<dbReference type="PANTHER" id="PTHR32024:SF2">
    <property type="entry name" value="TRK SYSTEM POTASSIUM UPTAKE PROTEIN TRKG-RELATED"/>
    <property type="match status" value="1"/>
</dbReference>
<keyword evidence="8 12" id="KW-0630">Potassium</keyword>
<evidence type="ECO:0000313" key="15">
    <source>
        <dbReference type="Proteomes" id="UP000675664"/>
    </source>
</evidence>
<dbReference type="PIRSF" id="PIRSF006247">
    <property type="entry name" value="TrkH"/>
    <property type="match status" value="1"/>
</dbReference>
<dbReference type="Proteomes" id="UP000675664">
    <property type="component" value="Unassembled WGS sequence"/>
</dbReference>
<feature type="transmembrane region" description="Helical" evidence="13">
    <location>
        <begin position="139"/>
        <end position="165"/>
    </location>
</feature>
<dbReference type="GO" id="GO:0046872">
    <property type="term" value="F:metal ion binding"/>
    <property type="evidence" value="ECO:0007669"/>
    <property type="project" value="UniProtKB-KW"/>
</dbReference>
<evidence type="ECO:0000256" key="13">
    <source>
        <dbReference type="SAM" id="Phobius"/>
    </source>
</evidence>
<feature type="transmembrane region" description="Helical" evidence="13">
    <location>
        <begin position="336"/>
        <end position="364"/>
    </location>
</feature>
<evidence type="ECO:0000256" key="7">
    <source>
        <dbReference type="ARBA" id="ARBA00022692"/>
    </source>
</evidence>
<name>A0A8J7W7D3_9FIRM</name>
<sequence length="487" mass="53390">MSAFNYKVIIKVLGAITTIIGLTMIPPLFVAMIYHENLLVISYLKTIIPSVLTGLIIIFCVKPGSTSLKIRDGYLIAGLCWVVASAIGAFPYLLSGVMTNFIDAFFESVSGFTTTGSTIIVDLSEIPKSLQFWRSFCHWLGGMGILILAISLLPALGIGGLKIVSAEAPGPTIEKMSAKITDSAKILYIMYISFTLIEILLLCLGGLNLFDAMIHTFGSMGTGGLSNYSNGVAHFDSIYVEFIIIVFSVFASINFVLYHHILQGRWRDFWRDPELRTFLIILGVSILLIALNLRLTNTYPNIGNSLRYSFFQATSFITTSGFATTDYTLWPSFTQIVLFCLMFIGGCSASTCGSIKVIRIMILFKLFIRGLYKRLHPNAVVPVKLGGKIISSETVSRVSSFTILFFTLFVISSLVVSLENYDLITTISAAASSLSNTGMGLGLVGPAGTFSIFSEPTRLYLSFIMIAGRLELFTIIMMLTPSFWKSS</sequence>
<keyword evidence="10" id="KW-0406">Ion transport</keyword>
<evidence type="ECO:0000256" key="5">
    <source>
        <dbReference type="ARBA" id="ARBA00022519"/>
    </source>
</evidence>
<evidence type="ECO:0000256" key="1">
    <source>
        <dbReference type="ARBA" id="ARBA00004429"/>
    </source>
</evidence>
<keyword evidence="15" id="KW-1185">Reference proteome</keyword>
<evidence type="ECO:0000256" key="11">
    <source>
        <dbReference type="ARBA" id="ARBA00023136"/>
    </source>
</evidence>
<evidence type="ECO:0000256" key="2">
    <source>
        <dbReference type="ARBA" id="ARBA00009137"/>
    </source>
</evidence>